<reference evidence="2" key="1">
    <citation type="submission" date="2021-01" db="EMBL/GenBank/DDBJ databases">
        <title>Marivirga aurantiaca sp. nov., isolated from intertidal surface sediments.</title>
        <authorList>
            <person name="Zhang M."/>
        </authorList>
    </citation>
    <scope>NUCLEOTIDE SEQUENCE</scope>
    <source>
        <strain evidence="2">S37H4</strain>
    </source>
</reference>
<evidence type="ECO:0000313" key="3">
    <source>
        <dbReference type="Proteomes" id="UP000611723"/>
    </source>
</evidence>
<keyword evidence="1" id="KW-1133">Transmembrane helix</keyword>
<evidence type="ECO:0000313" key="2">
    <source>
        <dbReference type="EMBL" id="MBK6264045.1"/>
    </source>
</evidence>
<comment type="caution">
    <text evidence="2">The sequence shown here is derived from an EMBL/GenBank/DDBJ whole genome shotgun (WGS) entry which is preliminary data.</text>
</comment>
<dbReference type="Pfam" id="PF14126">
    <property type="entry name" value="DUF4293"/>
    <property type="match status" value="1"/>
</dbReference>
<proteinExistence type="predicted"/>
<keyword evidence="3" id="KW-1185">Reference proteome</keyword>
<keyword evidence="1" id="KW-0812">Transmembrane</keyword>
<feature type="transmembrane region" description="Helical" evidence="1">
    <location>
        <begin position="7"/>
        <end position="26"/>
    </location>
</feature>
<organism evidence="2 3">
    <name type="scientific">Marivirga aurantiaca</name>
    <dbReference type="NCBI Taxonomy" id="2802615"/>
    <lineage>
        <taxon>Bacteria</taxon>
        <taxon>Pseudomonadati</taxon>
        <taxon>Bacteroidota</taxon>
        <taxon>Cytophagia</taxon>
        <taxon>Cytophagales</taxon>
        <taxon>Marivirgaceae</taxon>
        <taxon>Marivirga</taxon>
    </lineage>
</organism>
<gene>
    <name evidence="2" type="ORF">JKA74_03265</name>
</gene>
<evidence type="ECO:0000256" key="1">
    <source>
        <dbReference type="SAM" id="Phobius"/>
    </source>
</evidence>
<dbReference type="Proteomes" id="UP000611723">
    <property type="component" value="Unassembled WGS sequence"/>
</dbReference>
<feature type="transmembrane region" description="Helical" evidence="1">
    <location>
        <begin position="61"/>
        <end position="82"/>
    </location>
</feature>
<dbReference type="RefSeq" id="WP_201429723.1">
    <property type="nucleotide sequence ID" value="NZ_JAEQBW010000001.1"/>
</dbReference>
<dbReference type="InterPro" id="IPR025635">
    <property type="entry name" value="DUF4293"/>
</dbReference>
<feature type="transmembrane region" description="Helical" evidence="1">
    <location>
        <begin position="129"/>
        <end position="146"/>
    </location>
</feature>
<accession>A0A934WW81</accession>
<dbReference type="AlphaFoldDB" id="A0A934WW81"/>
<name>A0A934WW81_9BACT</name>
<sequence>MIQRIQTIFLLIVGLSMLIFLFAPIWQKEEVKTGASYTQTAFYMETVPSAEEGVNNIFMPYAIPGILGLIATCLAFITIGLYKKRMKQIILCAVNSIVIGVALGLSAYWASQAEGNILREAQGGYQYGLFLPAIALVFNSLAGRFIRKDEKLVRSMDRLR</sequence>
<feature type="transmembrane region" description="Helical" evidence="1">
    <location>
        <begin position="89"/>
        <end position="109"/>
    </location>
</feature>
<keyword evidence="1" id="KW-0472">Membrane</keyword>
<dbReference type="EMBL" id="JAEQBW010000001">
    <property type="protein sequence ID" value="MBK6264045.1"/>
    <property type="molecule type" value="Genomic_DNA"/>
</dbReference>
<protein>
    <submittedName>
        <fullName evidence="2">DUF4293 domain-containing protein</fullName>
    </submittedName>
</protein>